<dbReference type="InterPro" id="IPR036505">
    <property type="entry name" value="Amidase/PGRP_sf"/>
</dbReference>
<gene>
    <name evidence="8" type="primary">LOC117653749</name>
</gene>
<dbReference type="InterPro" id="IPR015510">
    <property type="entry name" value="PGRP"/>
</dbReference>
<evidence type="ECO:0000259" key="6">
    <source>
        <dbReference type="SMART" id="SM00701"/>
    </source>
</evidence>
<evidence type="ECO:0000256" key="2">
    <source>
        <dbReference type="ARBA" id="ARBA00022588"/>
    </source>
</evidence>
<proteinExistence type="inferred from homology"/>
<dbReference type="CDD" id="cd06583">
    <property type="entry name" value="PGRP"/>
    <property type="match status" value="1"/>
</dbReference>
<dbReference type="Pfam" id="PF01510">
    <property type="entry name" value="Amidase_2"/>
    <property type="match status" value="1"/>
</dbReference>
<dbReference type="AlphaFoldDB" id="A0A6P9AJ80"/>
<dbReference type="Gene3D" id="3.40.80.10">
    <property type="entry name" value="Peptidoglycan recognition protein-like"/>
    <property type="match status" value="1"/>
</dbReference>
<dbReference type="KEGG" id="tpal:117653749"/>
<feature type="domain" description="Peptidoglycan recognition protein family" evidence="6">
    <location>
        <begin position="237"/>
        <end position="379"/>
    </location>
</feature>
<dbReference type="SUPFAM" id="SSF55846">
    <property type="entry name" value="N-acetylmuramoyl-L-alanine amidase-like"/>
    <property type="match status" value="1"/>
</dbReference>
<name>A0A6P9AJ80_THRPL</name>
<evidence type="ECO:0000256" key="3">
    <source>
        <dbReference type="ARBA" id="ARBA00022859"/>
    </source>
</evidence>
<keyword evidence="7" id="KW-1185">Reference proteome</keyword>
<keyword evidence="2" id="KW-0399">Innate immunity</keyword>
<organism evidence="8">
    <name type="scientific">Thrips palmi</name>
    <name type="common">Melon thrips</name>
    <dbReference type="NCBI Taxonomy" id="161013"/>
    <lineage>
        <taxon>Eukaryota</taxon>
        <taxon>Metazoa</taxon>
        <taxon>Ecdysozoa</taxon>
        <taxon>Arthropoda</taxon>
        <taxon>Hexapoda</taxon>
        <taxon>Insecta</taxon>
        <taxon>Pterygota</taxon>
        <taxon>Neoptera</taxon>
        <taxon>Paraneoptera</taxon>
        <taxon>Thysanoptera</taxon>
        <taxon>Terebrantia</taxon>
        <taxon>Thripoidea</taxon>
        <taxon>Thripidae</taxon>
        <taxon>Thrips</taxon>
    </lineage>
</organism>
<evidence type="ECO:0000256" key="1">
    <source>
        <dbReference type="ARBA" id="ARBA00007553"/>
    </source>
</evidence>
<protein>
    <submittedName>
        <fullName evidence="8">Uncharacterized protein LOC117653749</fullName>
    </submittedName>
</protein>
<dbReference type="Proteomes" id="UP000515158">
    <property type="component" value="Unplaced"/>
</dbReference>
<reference evidence="8" key="1">
    <citation type="submission" date="2025-08" db="UniProtKB">
        <authorList>
            <consortium name="RefSeq"/>
        </authorList>
    </citation>
    <scope>IDENTIFICATION</scope>
    <source>
        <tissue evidence="8">Total insect</tissue>
    </source>
</reference>
<dbReference type="InParanoid" id="A0A6P9AJ80"/>
<evidence type="ECO:0000313" key="7">
    <source>
        <dbReference type="Proteomes" id="UP000515158"/>
    </source>
</evidence>
<dbReference type="GO" id="GO:0009253">
    <property type="term" value="P:peptidoglycan catabolic process"/>
    <property type="evidence" value="ECO:0007669"/>
    <property type="project" value="InterPro"/>
</dbReference>
<dbReference type="OrthoDB" id="10001926at2759"/>
<sequence length="408" mass="42992">MTEPAVHGGRAAHPEDGVVTDAATFRTGPGRQRPEGQLDPPASATDSGYDGLLDPRDDSDTLSISTCSSSDGGEVPLGVKAVLGAAVDSAASMGPAMTIESITVENSTCRIGNNMHVHGPLTVVVSERAVAAGAGQGIVLSASNLGLKDADAQDAVKEGAATALPPKETPEQHKEGTVPRRWWRSPCAALVATGLAVAVVILATMQLGKVPGGGPGHMTEDPLTSPPPTPIPLPHGVQYVPKDQWRARPAKTGTRLRTPVDTVIVCHTGTASCSSAASCSTMVRGIQGYNMVDNGWDDIAYNFLVGGDGRVYEGRGWDTVGSFLYGWNSRSLGVAVIGSFTEDMPPADQRRQLASLLEWGVDLGKIKPQYRLVGACQLQSTKSPGLRFMQDLRTWSRWWDNGAERCSD</sequence>
<feature type="region of interest" description="Disordered" evidence="4">
    <location>
        <begin position="1"/>
        <end position="59"/>
    </location>
</feature>
<comment type="similarity">
    <text evidence="1">Belongs to the N-acetylmuramoyl-L-alanine amidase 2 family.</text>
</comment>
<dbReference type="InterPro" id="IPR002502">
    <property type="entry name" value="Amidase_domain"/>
</dbReference>
<dbReference type="FunFam" id="3.40.80.10:FF:000001">
    <property type="entry name" value="Peptidoglycan recognition protein 1"/>
    <property type="match status" value="1"/>
</dbReference>
<dbReference type="RefSeq" id="XP_034255511.1">
    <property type="nucleotide sequence ID" value="XM_034399620.1"/>
</dbReference>
<dbReference type="GO" id="GO:0045087">
    <property type="term" value="P:innate immune response"/>
    <property type="evidence" value="ECO:0007669"/>
    <property type="project" value="UniProtKB-KW"/>
</dbReference>
<dbReference type="GO" id="GO:0008270">
    <property type="term" value="F:zinc ion binding"/>
    <property type="evidence" value="ECO:0007669"/>
    <property type="project" value="InterPro"/>
</dbReference>
<accession>A0A6P9AJ80</accession>
<evidence type="ECO:0000259" key="5">
    <source>
        <dbReference type="SMART" id="SM00644"/>
    </source>
</evidence>
<dbReference type="GeneID" id="117653749"/>
<dbReference type="SMART" id="SM00644">
    <property type="entry name" value="Ami_2"/>
    <property type="match status" value="1"/>
</dbReference>
<dbReference type="PANTHER" id="PTHR11022:SF41">
    <property type="entry name" value="PEPTIDOGLYCAN-RECOGNITION PROTEIN LC-RELATED"/>
    <property type="match status" value="1"/>
</dbReference>
<evidence type="ECO:0000256" key="4">
    <source>
        <dbReference type="SAM" id="MobiDB-lite"/>
    </source>
</evidence>
<keyword evidence="3" id="KW-0391">Immunity</keyword>
<dbReference type="InterPro" id="IPR006619">
    <property type="entry name" value="PGRP_domain_met/bac"/>
</dbReference>
<dbReference type="GO" id="GO:0008745">
    <property type="term" value="F:N-acetylmuramoyl-L-alanine amidase activity"/>
    <property type="evidence" value="ECO:0007669"/>
    <property type="project" value="InterPro"/>
</dbReference>
<dbReference type="SMART" id="SM00701">
    <property type="entry name" value="PGRP"/>
    <property type="match status" value="1"/>
</dbReference>
<evidence type="ECO:0000313" key="8">
    <source>
        <dbReference type="RefSeq" id="XP_034255511.1"/>
    </source>
</evidence>
<dbReference type="PANTHER" id="PTHR11022">
    <property type="entry name" value="PEPTIDOGLYCAN RECOGNITION PROTEIN"/>
    <property type="match status" value="1"/>
</dbReference>
<dbReference type="FunCoup" id="A0A6P9AJ80">
    <property type="interactions" value="57"/>
</dbReference>
<feature type="domain" description="N-acetylmuramoyl-L-alanine amidase" evidence="5">
    <location>
        <begin position="249"/>
        <end position="385"/>
    </location>
</feature>